<reference evidence="1" key="1">
    <citation type="submission" date="2021-06" db="EMBL/GenBank/DDBJ databases">
        <authorList>
            <person name="Kallberg Y."/>
            <person name="Tangrot J."/>
            <person name="Rosling A."/>
        </authorList>
    </citation>
    <scope>NUCLEOTIDE SEQUENCE</scope>
    <source>
        <strain evidence="1">IN212</strain>
    </source>
</reference>
<dbReference type="Proteomes" id="UP000789396">
    <property type="component" value="Unassembled WGS sequence"/>
</dbReference>
<organism evidence="1 2">
    <name type="scientific">Racocetra fulgida</name>
    <dbReference type="NCBI Taxonomy" id="60492"/>
    <lineage>
        <taxon>Eukaryota</taxon>
        <taxon>Fungi</taxon>
        <taxon>Fungi incertae sedis</taxon>
        <taxon>Mucoromycota</taxon>
        <taxon>Glomeromycotina</taxon>
        <taxon>Glomeromycetes</taxon>
        <taxon>Diversisporales</taxon>
        <taxon>Gigasporaceae</taxon>
        <taxon>Racocetra</taxon>
    </lineage>
</organism>
<name>A0A9N9JW85_9GLOM</name>
<gene>
    <name evidence="1" type="ORF">RFULGI_LOCUS17338</name>
</gene>
<evidence type="ECO:0000313" key="2">
    <source>
        <dbReference type="Proteomes" id="UP000789396"/>
    </source>
</evidence>
<evidence type="ECO:0000313" key="1">
    <source>
        <dbReference type="EMBL" id="CAG8797032.1"/>
    </source>
</evidence>
<accession>A0A9N9JW85</accession>
<sequence>VTYLFRSILDSTLGCLATSKLQGRKRYEKIGKGYFAVHFDCKPPPRAKKWMISKLVQEIFKKEFLEK</sequence>
<dbReference type="EMBL" id="CAJVPZ010067369">
    <property type="protein sequence ID" value="CAG8797032.1"/>
    <property type="molecule type" value="Genomic_DNA"/>
</dbReference>
<comment type="caution">
    <text evidence="1">The sequence shown here is derived from an EMBL/GenBank/DDBJ whole genome shotgun (WGS) entry which is preliminary data.</text>
</comment>
<protein>
    <submittedName>
        <fullName evidence="1">6239_t:CDS:1</fullName>
    </submittedName>
</protein>
<dbReference type="OrthoDB" id="2421627at2759"/>
<dbReference type="AlphaFoldDB" id="A0A9N9JW85"/>
<proteinExistence type="predicted"/>
<feature type="non-terminal residue" evidence="1">
    <location>
        <position position="1"/>
    </location>
</feature>
<keyword evidence="2" id="KW-1185">Reference proteome</keyword>
<feature type="non-terminal residue" evidence="1">
    <location>
        <position position="67"/>
    </location>
</feature>